<evidence type="ECO:0000313" key="1">
    <source>
        <dbReference type="EMBL" id="MDT8760457.1"/>
    </source>
</evidence>
<proteinExistence type="predicted"/>
<accession>A0ABU3N9H6</accession>
<protein>
    <submittedName>
        <fullName evidence="1">Uncharacterized protein</fullName>
    </submittedName>
</protein>
<name>A0ABU3N9H6_9SPHN</name>
<comment type="caution">
    <text evidence="1">The sequence shown here is derived from an EMBL/GenBank/DDBJ whole genome shotgun (WGS) entry which is preliminary data.</text>
</comment>
<organism evidence="1">
    <name type="scientific">Sphingomonas psychrotolerans</name>
    <dbReference type="NCBI Taxonomy" id="1327635"/>
    <lineage>
        <taxon>Bacteria</taxon>
        <taxon>Pseudomonadati</taxon>
        <taxon>Pseudomonadota</taxon>
        <taxon>Alphaproteobacteria</taxon>
        <taxon>Sphingomonadales</taxon>
        <taxon>Sphingomonadaceae</taxon>
        <taxon>Sphingomonas</taxon>
    </lineage>
</organism>
<gene>
    <name evidence="1" type="ORF">MZO42_17285</name>
</gene>
<sequence length="150" mass="16225">MELIFTKGAGKFDRLVLRRPGFADQAIDCPKQRIIPHDMVHFAVESVLEARGFLRRAAAGERADFNMAAESESDGVERLVETVQGDAWSGGSTAPDEVLALYGVTCDARGCPPLPVDMAAIEAIRTRVAELTCDWEAVPIGGTMTMRLAC</sequence>
<dbReference type="EMBL" id="JALMLT010000004">
    <property type="protein sequence ID" value="MDT8760457.1"/>
    <property type="molecule type" value="Genomic_DNA"/>
</dbReference>
<reference evidence="1" key="1">
    <citation type="submission" date="2022-04" db="EMBL/GenBank/DDBJ databases">
        <title>Tomato heritable bacteria conferring resistance against bacterial wilt.</title>
        <authorList>
            <person name="Yin J."/>
        </authorList>
    </citation>
    <scope>NUCLEOTIDE SEQUENCE</scope>
    <source>
        <strain evidence="1">Cra20</strain>
    </source>
</reference>